<gene>
    <name evidence="1" type="ORF">KQ656_00645</name>
    <name evidence="2" type="ORF">PYH69_05640</name>
</gene>
<protein>
    <submittedName>
        <fullName evidence="2">Uncharacterized protein</fullName>
    </submittedName>
</protein>
<reference evidence="1 3" key="1">
    <citation type="submission" date="2021-06" db="EMBL/GenBank/DDBJ databases">
        <title>Staphylococcus lentus K169 genome sequencing.</title>
        <authorList>
            <person name="Sundareshan S."/>
            <person name="Akhila D.S."/>
            <person name="Prachi D."/>
            <person name="Sivakumar R."/>
            <person name="Rajendhran J."/>
            <person name="Isloor S."/>
            <person name="Hegde N.R."/>
        </authorList>
    </citation>
    <scope>NUCLEOTIDE SEQUENCE [LARGE SCALE GENOMIC DNA]</scope>
    <source>
        <strain evidence="1 3">K169</strain>
    </source>
</reference>
<dbReference type="RefSeq" id="WP_017000532.1">
    <property type="nucleotide sequence ID" value="NZ_CABIVY010000008.1"/>
</dbReference>
<dbReference type="Proteomes" id="UP001223261">
    <property type="component" value="Chromosome"/>
</dbReference>
<sequence length="71" mass="8184">MERTRVTSLINNEKFCINKGEEDEVHRNENIYVLSAYGLVHASIVEIFEDQSICRADKENTVKINDIVLTD</sequence>
<dbReference type="AlphaFoldDB" id="A0AAP1WLY4"/>
<evidence type="ECO:0000313" key="1">
    <source>
        <dbReference type="EMBL" id="MBU6112442.1"/>
    </source>
</evidence>
<evidence type="ECO:0000313" key="2">
    <source>
        <dbReference type="EMBL" id="WHI61114.1"/>
    </source>
</evidence>
<accession>A0AAP1WLY4</accession>
<evidence type="ECO:0000313" key="3">
    <source>
        <dbReference type="Proteomes" id="UP000770161"/>
    </source>
</evidence>
<dbReference type="Proteomes" id="UP000770161">
    <property type="component" value="Unassembled WGS sequence"/>
</dbReference>
<dbReference type="GeneID" id="99677061"/>
<dbReference type="EMBL" id="CP118848">
    <property type="protein sequence ID" value="WHI61114.1"/>
    <property type="molecule type" value="Genomic_DNA"/>
</dbReference>
<name>A0AAP1WLY4_MAMLE</name>
<organism evidence="2 4">
    <name type="scientific">Mammaliicoccus lentus</name>
    <name type="common">Staphylococcus lentus</name>
    <dbReference type="NCBI Taxonomy" id="42858"/>
    <lineage>
        <taxon>Bacteria</taxon>
        <taxon>Bacillati</taxon>
        <taxon>Bacillota</taxon>
        <taxon>Bacilli</taxon>
        <taxon>Bacillales</taxon>
        <taxon>Staphylococcaceae</taxon>
        <taxon>Mammaliicoccus</taxon>
    </lineage>
</organism>
<proteinExistence type="predicted"/>
<evidence type="ECO:0000313" key="4">
    <source>
        <dbReference type="Proteomes" id="UP001223261"/>
    </source>
</evidence>
<dbReference type="EMBL" id="JAHLZN010000001">
    <property type="protein sequence ID" value="MBU6112442.1"/>
    <property type="molecule type" value="Genomic_DNA"/>
</dbReference>
<keyword evidence="3" id="KW-1185">Reference proteome</keyword>
<reference evidence="2" key="2">
    <citation type="journal article" date="2023" name="Antibiotics">
        <title>Prevalence and Molecular Characterization of Methicillin-Resistant Staphylococci (MRS) and Mammaliicocci (MRM) in Dromedary Camels from Algeria: First Detection of SCCmec-mecC Hybrid in Methicillin-Resistant Mammaliicoccus lentus.</title>
        <authorList>
            <person name="Belhout C."/>
            <person name="Boyen F."/>
            <person name="Vereecke N."/>
            <person name="Theuns S."/>
            <person name="Taibi N."/>
            <person name="Stegger M."/>
            <person name="de la Fe-Rodriguez P.Y."/>
            <person name="Bouayad L."/>
            <person name="Elgroud R."/>
            <person name="Butaye P."/>
        </authorList>
    </citation>
    <scope>NUCLEOTIDE SEQUENCE</scope>
    <source>
        <strain evidence="2">7048</strain>
    </source>
</reference>